<proteinExistence type="predicted"/>
<dbReference type="EMBL" id="CAMXCT020002035">
    <property type="protein sequence ID" value="CAL1148485.1"/>
    <property type="molecule type" value="Genomic_DNA"/>
</dbReference>
<sequence length="212" mass="24251">MAFHVAKVPYLQFDLHQLSNNWHEVIEFNHVLPQKQVYRIRCGGTSINVASGNGMMGSYLKLKETDYAQCQFQGDDGGPRYYKAFVHASKRDGAPCWLVRMPEVWPNVKVLQMDIADKQIHVSLAFTGEHLISLKFRGKKTFDFLEEVVIAWDLKYDHDPLCRLCGFSFVHLAYKIDEKDWIKPMEETLGLVQPQAKARPKAGAVKKPAAKK</sequence>
<accession>A0A9P1CPE5</accession>
<reference evidence="2 3" key="2">
    <citation type="submission" date="2024-05" db="EMBL/GenBank/DDBJ databases">
        <authorList>
            <person name="Chen Y."/>
            <person name="Shah S."/>
            <person name="Dougan E. K."/>
            <person name="Thang M."/>
            <person name="Chan C."/>
        </authorList>
    </citation>
    <scope>NUCLEOTIDE SEQUENCE [LARGE SCALE GENOMIC DNA]</scope>
</reference>
<protein>
    <submittedName>
        <fullName evidence="1">Uncharacterized protein</fullName>
    </submittedName>
</protein>
<dbReference type="Proteomes" id="UP001152797">
    <property type="component" value="Unassembled WGS sequence"/>
</dbReference>
<dbReference type="AlphaFoldDB" id="A0A9P1CPE5"/>
<evidence type="ECO:0000313" key="2">
    <source>
        <dbReference type="EMBL" id="CAL4782422.1"/>
    </source>
</evidence>
<dbReference type="EMBL" id="CAMXCT010002035">
    <property type="protein sequence ID" value="CAI3995110.1"/>
    <property type="molecule type" value="Genomic_DNA"/>
</dbReference>
<gene>
    <name evidence="1" type="ORF">C1SCF055_LOCUS21707</name>
</gene>
<keyword evidence="3" id="KW-1185">Reference proteome</keyword>
<comment type="caution">
    <text evidence="1">The sequence shown here is derived from an EMBL/GenBank/DDBJ whole genome shotgun (WGS) entry which is preliminary data.</text>
</comment>
<reference evidence="1" key="1">
    <citation type="submission" date="2022-10" db="EMBL/GenBank/DDBJ databases">
        <authorList>
            <person name="Chen Y."/>
            <person name="Dougan E. K."/>
            <person name="Chan C."/>
            <person name="Rhodes N."/>
            <person name="Thang M."/>
        </authorList>
    </citation>
    <scope>NUCLEOTIDE SEQUENCE</scope>
</reference>
<evidence type="ECO:0000313" key="3">
    <source>
        <dbReference type="Proteomes" id="UP001152797"/>
    </source>
</evidence>
<name>A0A9P1CPE5_9DINO</name>
<evidence type="ECO:0000313" key="1">
    <source>
        <dbReference type="EMBL" id="CAI3995110.1"/>
    </source>
</evidence>
<dbReference type="EMBL" id="CAMXCT030002035">
    <property type="protein sequence ID" value="CAL4782422.1"/>
    <property type="molecule type" value="Genomic_DNA"/>
</dbReference>
<organism evidence="1">
    <name type="scientific">Cladocopium goreaui</name>
    <dbReference type="NCBI Taxonomy" id="2562237"/>
    <lineage>
        <taxon>Eukaryota</taxon>
        <taxon>Sar</taxon>
        <taxon>Alveolata</taxon>
        <taxon>Dinophyceae</taxon>
        <taxon>Suessiales</taxon>
        <taxon>Symbiodiniaceae</taxon>
        <taxon>Cladocopium</taxon>
    </lineage>
</organism>